<comment type="caution">
    <text evidence="2">The sequence shown here is derived from an EMBL/GenBank/DDBJ whole genome shotgun (WGS) entry which is preliminary data.</text>
</comment>
<evidence type="ECO:0000313" key="3">
    <source>
        <dbReference type="Proteomes" id="UP000317990"/>
    </source>
</evidence>
<feature type="domain" description="Organic solvent tolerance-like N-terminal" evidence="1">
    <location>
        <begin position="154"/>
        <end position="219"/>
    </location>
</feature>
<protein>
    <recommendedName>
        <fullName evidence="1">Organic solvent tolerance-like N-terminal domain-containing protein</fullName>
    </recommendedName>
</protein>
<dbReference type="EMBL" id="SRMO01000084">
    <property type="protein sequence ID" value="TGG90809.1"/>
    <property type="molecule type" value="Genomic_DNA"/>
</dbReference>
<accession>A0A524RL63</accession>
<gene>
    <name evidence="2" type="ORF">ERJ67_08715</name>
</gene>
<proteinExistence type="predicted"/>
<dbReference type="AlphaFoldDB" id="A0A524RL63"/>
<evidence type="ECO:0000259" key="1">
    <source>
        <dbReference type="Pfam" id="PF03968"/>
    </source>
</evidence>
<name>A0A524RL63_9CHRO</name>
<reference evidence="2 3" key="1">
    <citation type="journal article" date="2019" name="mSystems">
        <title>Life at home and on the roam: Genomic adaptions reflect the dual lifestyle of an intracellular, facultative symbiont.</title>
        <authorList>
            <person name="Burgsdorf I."/>
        </authorList>
    </citation>
    <scope>NUCLEOTIDE SEQUENCE [LARGE SCALE GENOMIC DNA]</scope>
    <source>
        <strain evidence="2">277cV</strain>
    </source>
</reference>
<dbReference type="Pfam" id="PF03968">
    <property type="entry name" value="LptD_N"/>
    <property type="match status" value="1"/>
</dbReference>
<dbReference type="InterPro" id="IPR005653">
    <property type="entry name" value="OstA-like_N"/>
</dbReference>
<dbReference type="Gene3D" id="2.60.450.10">
    <property type="entry name" value="Lipopolysaccharide (LPS) transport protein A like domain"/>
    <property type="match status" value="1"/>
</dbReference>
<sequence length="247" mass="25873">MLPALRWRRSRFRATGVINTTLGISRRLGLRRVLRCCRGLSSCTGLMLVVGIPGLALSVCQRSSQSIAAEPDRQITRRLVVESPSAPPAAAATAVPSPAETAQADIVPAGTVAIVSSQPDSASPEPAGLSPFSALAGQGPSNPISIRSDLQEADNDLGILTAVGHVQLDYPARGIKARADQVRYFTREQRIVFRGSVMISEDGGNAIEADRIVIDMNSGKLLADPSRGEQVRTTIQLGGGVSGGGQP</sequence>
<dbReference type="Proteomes" id="UP000317990">
    <property type="component" value="Unassembled WGS sequence"/>
</dbReference>
<organism evidence="2 3">
    <name type="scientific">Aphanocapsa feldmannii 277cV</name>
    <dbReference type="NCBI Taxonomy" id="2507553"/>
    <lineage>
        <taxon>Bacteria</taxon>
        <taxon>Bacillati</taxon>
        <taxon>Cyanobacteriota</taxon>
        <taxon>Cyanophyceae</taxon>
        <taxon>Oscillatoriophycideae</taxon>
        <taxon>Chroococcales</taxon>
        <taxon>Microcystaceae</taxon>
        <taxon>Aphanocapsa</taxon>
    </lineage>
</organism>
<evidence type="ECO:0000313" key="2">
    <source>
        <dbReference type="EMBL" id="TGG90809.1"/>
    </source>
</evidence>